<evidence type="ECO:0000313" key="1">
    <source>
        <dbReference type="EMBL" id="CAH3017684.1"/>
    </source>
</evidence>
<keyword evidence="2" id="KW-1185">Reference proteome</keyword>
<sequence>MNRNSLQVFQTFIFSYVRLPRAFLVSCTCCGKQFNKRTKSGSFIQNPLRNFVRNEDHAFFFSLFSKHVRFDRPSCLDFSQFVVCSC</sequence>
<evidence type="ECO:0008006" key="3">
    <source>
        <dbReference type="Google" id="ProtNLM"/>
    </source>
</evidence>
<accession>A0ABN8LKM4</accession>
<dbReference type="EMBL" id="CALNXI010000068">
    <property type="protein sequence ID" value="CAH3017684.1"/>
    <property type="molecule type" value="Genomic_DNA"/>
</dbReference>
<evidence type="ECO:0000313" key="2">
    <source>
        <dbReference type="Proteomes" id="UP001159427"/>
    </source>
</evidence>
<reference evidence="1 2" key="1">
    <citation type="submission" date="2022-05" db="EMBL/GenBank/DDBJ databases">
        <authorList>
            <consortium name="Genoscope - CEA"/>
            <person name="William W."/>
        </authorList>
    </citation>
    <scope>NUCLEOTIDE SEQUENCE [LARGE SCALE GENOMIC DNA]</scope>
</reference>
<dbReference type="Proteomes" id="UP001159427">
    <property type="component" value="Unassembled WGS sequence"/>
</dbReference>
<proteinExistence type="predicted"/>
<protein>
    <recommendedName>
        <fullName evidence="3">Secreted protein</fullName>
    </recommendedName>
</protein>
<comment type="caution">
    <text evidence="1">The sequence shown here is derived from an EMBL/GenBank/DDBJ whole genome shotgun (WGS) entry which is preliminary data.</text>
</comment>
<gene>
    <name evidence="1" type="ORF">PEVE_00039068</name>
</gene>
<organism evidence="1 2">
    <name type="scientific">Porites evermanni</name>
    <dbReference type="NCBI Taxonomy" id="104178"/>
    <lineage>
        <taxon>Eukaryota</taxon>
        <taxon>Metazoa</taxon>
        <taxon>Cnidaria</taxon>
        <taxon>Anthozoa</taxon>
        <taxon>Hexacorallia</taxon>
        <taxon>Scleractinia</taxon>
        <taxon>Fungiina</taxon>
        <taxon>Poritidae</taxon>
        <taxon>Porites</taxon>
    </lineage>
</organism>
<name>A0ABN8LKM4_9CNID</name>